<name>A0AA85K3C2_TRIRE</name>
<dbReference type="GO" id="GO:0005654">
    <property type="term" value="C:nucleoplasm"/>
    <property type="evidence" value="ECO:0007669"/>
    <property type="project" value="TreeGrafter"/>
</dbReference>
<keyword evidence="3" id="KW-0539">Nucleus</keyword>
<evidence type="ECO:0000256" key="2">
    <source>
        <dbReference type="ARBA" id="ARBA00006732"/>
    </source>
</evidence>
<reference evidence="5" key="1">
    <citation type="submission" date="2022-06" db="EMBL/GenBank/DDBJ databases">
        <authorList>
            <person name="Berger JAMES D."/>
            <person name="Berger JAMES D."/>
        </authorList>
    </citation>
    <scope>NUCLEOTIDE SEQUENCE [LARGE SCALE GENOMIC DNA]</scope>
</reference>
<comment type="similarity">
    <text evidence="2">Belongs to the lin-9 family.</text>
</comment>
<dbReference type="Proteomes" id="UP000050795">
    <property type="component" value="Unassembled WGS sequence"/>
</dbReference>
<dbReference type="AlphaFoldDB" id="A0AA85K3C2"/>
<proteinExistence type="inferred from homology"/>
<evidence type="ECO:0000256" key="3">
    <source>
        <dbReference type="ARBA" id="ARBA00023242"/>
    </source>
</evidence>
<accession>A0AA85K3C2</accession>
<reference evidence="6" key="2">
    <citation type="submission" date="2023-11" db="UniProtKB">
        <authorList>
            <consortium name="WormBaseParasite"/>
        </authorList>
    </citation>
    <scope>IDENTIFICATION</scope>
</reference>
<evidence type="ECO:0000259" key="4">
    <source>
        <dbReference type="SMART" id="SM01135"/>
    </source>
</evidence>
<dbReference type="GO" id="GO:0003677">
    <property type="term" value="F:DNA binding"/>
    <property type="evidence" value="ECO:0007669"/>
    <property type="project" value="TreeGrafter"/>
</dbReference>
<evidence type="ECO:0000313" key="6">
    <source>
        <dbReference type="WBParaSite" id="TREG1_63910.1"/>
    </source>
</evidence>
<comment type="subcellular location">
    <subcellularLocation>
        <location evidence="1">Nucleus</location>
    </subcellularLocation>
</comment>
<evidence type="ECO:0000256" key="1">
    <source>
        <dbReference type="ARBA" id="ARBA00004123"/>
    </source>
</evidence>
<dbReference type="InterPro" id="IPR010561">
    <property type="entry name" value="LIN-9/ALY1"/>
</dbReference>
<dbReference type="PANTHER" id="PTHR21689:SF2">
    <property type="entry name" value="PROTEIN LIN-9 HOMOLOG"/>
    <property type="match status" value="1"/>
</dbReference>
<evidence type="ECO:0000313" key="5">
    <source>
        <dbReference type="Proteomes" id="UP000050795"/>
    </source>
</evidence>
<dbReference type="InterPro" id="IPR033471">
    <property type="entry name" value="DIRP"/>
</dbReference>
<dbReference type="GO" id="GO:0051726">
    <property type="term" value="P:regulation of cell cycle"/>
    <property type="evidence" value="ECO:0007669"/>
    <property type="project" value="TreeGrafter"/>
</dbReference>
<dbReference type="PANTHER" id="PTHR21689">
    <property type="entry name" value="LIN-9"/>
    <property type="match status" value="1"/>
</dbReference>
<dbReference type="GO" id="GO:0017053">
    <property type="term" value="C:transcription repressor complex"/>
    <property type="evidence" value="ECO:0007669"/>
    <property type="project" value="InterPro"/>
</dbReference>
<dbReference type="Pfam" id="PF19438">
    <property type="entry name" value="LIN9_C"/>
    <property type="match status" value="1"/>
</dbReference>
<organism evidence="5 6">
    <name type="scientific">Trichobilharzia regenti</name>
    <name type="common">Nasal bird schistosome</name>
    <dbReference type="NCBI Taxonomy" id="157069"/>
    <lineage>
        <taxon>Eukaryota</taxon>
        <taxon>Metazoa</taxon>
        <taxon>Spiralia</taxon>
        <taxon>Lophotrochozoa</taxon>
        <taxon>Platyhelminthes</taxon>
        <taxon>Trematoda</taxon>
        <taxon>Digenea</taxon>
        <taxon>Strigeidida</taxon>
        <taxon>Schistosomatoidea</taxon>
        <taxon>Schistosomatidae</taxon>
        <taxon>Trichobilharzia</taxon>
    </lineage>
</organism>
<feature type="domain" description="DIRP" evidence="4">
    <location>
        <begin position="75"/>
        <end position="192"/>
    </location>
</feature>
<protein>
    <recommendedName>
        <fullName evidence="4">DIRP domain-containing protein</fullName>
    </recommendedName>
</protein>
<dbReference type="SMART" id="SM01135">
    <property type="entry name" value="DIRP"/>
    <property type="match status" value="1"/>
</dbReference>
<sequence>MTEEIRSLNSTTTSYDCEAQSQSIEVTIGQSQGCSSVDRWTDNRNSLPGHKAFQKMFCNMFTTPKFIEWLKHEWLYSGIDTEIFLRLNDFQLILRQHLPTLKTRSLTRAQWSIIRRLIGKPRRFSPTFLSEERHTVQEKRKNMQYIQHLILTSSLGPIAYEHLDNLLMCLPSTTHIPLRLPVGTKVCVSFCTPFHGLYLGVIHDSCSRDGHYGVWIEELIVSTDSLGMKPSSYYGFRLVPEEDVFTLPNQPISPPVTISDVRSYFKENVISNGISVFSSDTTNANNNGTVDISNNHHHDYVNQPSSIGIGGPLLNGSVCETECHTQVNNSTENILISQSKYNNPVTVPHYAEQPGISNSFDPQTHTNFLITLVKVHKILDCKRSSVDMLRQMNNTAEVKIAENRNNITVQFQHTYATLILHLDKLNQELKHFMDELLVYISYMAQEHNMMDLTSITDWRRRCADEAQEIICRMHRFERPRLFNNEKSLYIAEKLVTLLVLLYYLSDEDYMNYVPVYIGDILKELKHCIDPSNFECLESCVKQQIELVLSSVGCTNFAYSS</sequence>
<dbReference type="GO" id="GO:0006357">
    <property type="term" value="P:regulation of transcription by RNA polymerase II"/>
    <property type="evidence" value="ECO:0007669"/>
    <property type="project" value="TreeGrafter"/>
</dbReference>
<keyword evidence="5" id="KW-1185">Reference proteome</keyword>
<dbReference type="WBParaSite" id="TREG1_63910.1">
    <property type="protein sequence ID" value="TREG1_63910.1"/>
    <property type="gene ID" value="TREG1_63910"/>
</dbReference>
<dbReference type="InterPro" id="IPR045831">
    <property type="entry name" value="LIN9_C"/>
</dbReference>
<dbReference type="Pfam" id="PF06584">
    <property type="entry name" value="DIRP"/>
    <property type="match status" value="1"/>
</dbReference>
<dbReference type="GO" id="GO:0006351">
    <property type="term" value="P:DNA-templated transcription"/>
    <property type="evidence" value="ECO:0007669"/>
    <property type="project" value="InterPro"/>
</dbReference>